<evidence type="ECO:0000313" key="1">
    <source>
        <dbReference type="EMBL" id="ACR10784.1"/>
    </source>
</evidence>
<keyword evidence="2" id="KW-1185">Reference proteome</keyword>
<dbReference type="Proteomes" id="UP000009080">
    <property type="component" value="Chromosome"/>
</dbReference>
<evidence type="ECO:0000313" key="2">
    <source>
        <dbReference type="Proteomes" id="UP000009080"/>
    </source>
</evidence>
<dbReference type="AlphaFoldDB" id="C5BMP7"/>
<protein>
    <submittedName>
        <fullName evidence="1">Uncharacterized protein</fullName>
    </submittedName>
</protein>
<dbReference type="KEGG" id="ttu:TERTU_2804"/>
<proteinExistence type="predicted"/>
<gene>
    <name evidence="1" type="ordered locus">TERTU_2804</name>
</gene>
<dbReference type="EMBL" id="CP001614">
    <property type="protein sequence ID" value="ACR10784.1"/>
    <property type="molecule type" value="Genomic_DNA"/>
</dbReference>
<accession>C5BMP7</accession>
<dbReference type="HOGENOM" id="CLU_3104849_0_0_6"/>
<reference evidence="1 2" key="1">
    <citation type="journal article" date="2009" name="PLoS ONE">
        <title>The complete genome of Teredinibacter turnerae T7901: an intracellular endosymbiont of marine wood-boring bivalves (shipworms).</title>
        <authorList>
            <person name="Yang J.C."/>
            <person name="Madupu R."/>
            <person name="Durkin A.S."/>
            <person name="Ekborg N.A."/>
            <person name="Pedamallu C.S."/>
            <person name="Hostetler J.B."/>
            <person name="Radune D."/>
            <person name="Toms B.S."/>
            <person name="Henrissat B."/>
            <person name="Coutinho P.M."/>
            <person name="Schwarz S."/>
            <person name="Field L."/>
            <person name="Trindade-Silva A.E."/>
            <person name="Soares C.A.G."/>
            <person name="Elshahawi S."/>
            <person name="Hanora A."/>
            <person name="Schmidt E.W."/>
            <person name="Haygood M.G."/>
            <person name="Posfai J."/>
            <person name="Benner J."/>
            <person name="Madinger C."/>
            <person name="Nove J."/>
            <person name="Anton B."/>
            <person name="Chaudhary K."/>
            <person name="Foster J."/>
            <person name="Holman A."/>
            <person name="Kumar S."/>
            <person name="Lessard P.A."/>
            <person name="Luyten Y.A."/>
            <person name="Slatko B."/>
            <person name="Wood N."/>
            <person name="Wu B."/>
            <person name="Teplitski M."/>
            <person name="Mougous J.D."/>
            <person name="Ward N."/>
            <person name="Eisen J.A."/>
            <person name="Badger J.H."/>
            <person name="Distel D.L."/>
        </authorList>
    </citation>
    <scope>NUCLEOTIDE SEQUENCE [LARGE SCALE GENOMIC DNA]</scope>
    <source>
        <strain evidence="2">ATCC 39867 / T7901</strain>
    </source>
</reference>
<name>C5BMP7_TERTT</name>
<organism evidence="1 2">
    <name type="scientific">Teredinibacter turnerae (strain ATCC 39867 / T7901)</name>
    <dbReference type="NCBI Taxonomy" id="377629"/>
    <lineage>
        <taxon>Bacteria</taxon>
        <taxon>Pseudomonadati</taxon>
        <taxon>Pseudomonadota</taxon>
        <taxon>Gammaproteobacteria</taxon>
        <taxon>Cellvibrionales</taxon>
        <taxon>Cellvibrionaceae</taxon>
        <taxon>Teredinibacter</taxon>
    </lineage>
</organism>
<sequence>MGPSLDELLVSNRRSIDAWIVTFETGLNQILSARACKKPRVMRGYQSSLSI</sequence>